<gene>
    <name evidence="1" type="ORF">LY79DRAFT_590536</name>
</gene>
<dbReference type="AlphaFoldDB" id="A0AAD8PY91"/>
<dbReference type="GeneID" id="85445407"/>
<accession>A0AAD8PY91</accession>
<keyword evidence="2" id="KW-1185">Reference proteome</keyword>
<comment type="caution">
    <text evidence="1">The sequence shown here is derived from an EMBL/GenBank/DDBJ whole genome shotgun (WGS) entry which is preliminary data.</text>
</comment>
<evidence type="ECO:0000313" key="2">
    <source>
        <dbReference type="Proteomes" id="UP001230504"/>
    </source>
</evidence>
<dbReference type="EMBL" id="JAHLJV010000032">
    <property type="protein sequence ID" value="KAK1590338.1"/>
    <property type="molecule type" value="Genomic_DNA"/>
</dbReference>
<sequence length="113" mass="12402">MADMTKQVRQGCFFTHLGMVRSYQRSKMYSTQIAWVEMFGVNGNVGTSNAGGLFVANGLPLDKLSFSQGSYSSFQYLVNSRAEATVFSVHLFEDVQASLDLVSQDLVDKGKAS</sequence>
<organism evidence="1 2">
    <name type="scientific">Colletotrichum navitas</name>
    <dbReference type="NCBI Taxonomy" id="681940"/>
    <lineage>
        <taxon>Eukaryota</taxon>
        <taxon>Fungi</taxon>
        <taxon>Dikarya</taxon>
        <taxon>Ascomycota</taxon>
        <taxon>Pezizomycotina</taxon>
        <taxon>Sordariomycetes</taxon>
        <taxon>Hypocreomycetidae</taxon>
        <taxon>Glomerellales</taxon>
        <taxon>Glomerellaceae</taxon>
        <taxon>Colletotrichum</taxon>
        <taxon>Colletotrichum graminicola species complex</taxon>
    </lineage>
</organism>
<dbReference type="RefSeq" id="XP_060413832.1">
    <property type="nucleotide sequence ID" value="XM_060561167.1"/>
</dbReference>
<dbReference type="Proteomes" id="UP001230504">
    <property type="component" value="Unassembled WGS sequence"/>
</dbReference>
<evidence type="ECO:0000313" key="1">
    <source>
        <dbReference type="EMBL" id="KAK1590338.1"/>
    </source>
</evidence>
<reference evidence="1" key="1">
    <citation type="submission" date="2021-06" db="EMBL/GenBank/DDBJ databases">
        <title>Comparative genomics, transcriptomics and evolutionary studies reveal genomic signatures of adaptation to plant cell wall in hemibiotrophic fungi.</title>
        <authorList>
            <consortium name="DOE Joint Genome Institute"/>
            <person name="Baroncelli R."/>
            <person name="Diaz J.F."/>
            <person name="Benocci T."/>
            <person name="Peng M."/>
            <person name="Battaglia E."/>
            <person name="Haridas S."/>
            <person name="Andreopoulos W."/>
            <person name="Labutti K."/>
            <person name="Pangilinan J."/>
            <person name="Floch G.L."/>
            <person name="Makela M.R."/>
            <person name="Henrissat B."/>
            <person name="Grigoriev I.V."/>
            <person name="Crouch J.A."/>
            <person name="De Vries R.P."/>
            <person name="Sukno S.A."/>
            <person name="Thon M.R."/>
        </authorList>
    </citation>
    <scope>NUCLEOTIDE SEQUENCE</scope>
    <source>
        <strain evidence="1">CBS 125086</strain>
    </source>
</reference>
<proteinExistence type="predicted"/>
<protein>
    <submittedName>
        <fullName evidence="1">Uncharacterized protein</fullName>
    </submittedName>
</protein>
<name>A0AAD8PY91_9PEZI</name>